<evidence type="ECO:0000313" key="1">
    <source>
        <dbReference type="EMBL" id="KAK6917113.1"/>
    </source>
</evidence>
<protein>
    <submittedName>
        <fullName evidence="1">Phloem protein 2-like</fullName>
    </submittedName>
</protein>
<dbReference type="Pfam" id="PF14299">
    <property type="entry name" value="PP2"/>
    <property type="match status" value="1"/>
</dbReference>
<dbReference type="InterPro" id="IPR025886">
    <property type="entry name" value="PP2-like"/>
</dbReference>
<comment type="caution">
    <text evidence="1">The sequence shown here is derived from an EMBL/GenBank/DDBJ whole genome shotgun (WGS) entry which is preliminary data.</text>
</comment>
<sequence length="162" mass="18585">MAAYPVCYLAKESVHIKFWIMFVRAFGWTNKLGRNVAVLLGVIWLEIRAPIKSSFLTPNTTYAAYLLVFKLEDDHDGFTLDFDAADASVGTDASTSQTRSAFLTREKRDKQSAWARVPMENINQKIEYPNKRTDGWFEVELGEIFIERGDDGDLEMSVFHYE</sequence>
<reference evidence="1 2" key="1">
    <citation type="submission" date="2023-12" db="EMBL/GenBank/DDBJ databases">
        <title>A high-quality genome assembly for Dillenia turbinata (Dilleniales).</title>
        <authorList>
            <person name="Chanderbali A."/>
        </authorList>
    </citation>
    <scope>NUCLEOTIDE SEQUENCE [LARGE SCALE GENOMIC DNA]</scope>
    <source>
        <strain evidence="1">LSX21</strain>
        <tissue evidence="1">Leaf</tissue>
    </source>
</reference>
<proteinExistence type="predicted"/>
<name>A0AAN8UWD7_9MAGN</name>
<dbReference type="PANTHER" id="PTHR32278">
    <property type="entry name" value="F-BOX DOMAIN-CONTAINING PROTEIN"/>
    <property type="match status" value="1"/>
</dbReference>
<dbReference type="Proteomes" id="UP001370490">
    <property type="component" value="Unassembled WGS sequence"/>
</dbReference>
<accession>A0AAN8UWD7</accession>
<dbReference type="PANTHER" id="PTHR32278:SF111">
    <property type="entry name" value="F-BOX PROTEIN PP2-B12-RELATED"/>
    <property type="match status" value="1"/>
</dbReference>
<dbReference type="EMBL" id="JBAMMX010000023">
    <property type="protein sequence ID" value="KAK6917113.1"/>
    <property type="molecule type" value="Genomic_DNA"/>
</dbReference>
<keyword evidence="2" id="KW-1185">Reference proteome</keyword>
<evidence type="ECO:0000313" key="2">
    <source>
        <dbReference type="Proteomes" id="UP001370490"/>
    </source>
</evidence>
<gene>
    <name evidence="1" type="ORF">RJ641_017864</name>
</gene>
<organism evidence="1 2">
    <name type="scientific">Dillenia turbinata</name>
    <dbReference type="NCBI Taxonomy" id="194707"/>
    <lineage>
        <taxon>Eukaryota</taxon>
        <taxon>Viridiplantae</taxon>
        <taxon>Streptophyta</taxon>
        <taxon>Embryophyta</taxon>
        <taxon>Tracheophyta</taxon>
        <taxon>Spermatophyta</taxon>
        <taxon>Magnoliopsida</taxon>
        <taxon>eudicotyledons</taxon>
        <taxon>Gunneridae</taxon>
        <taxon>Pentapetalae</taxon>
        <taxon>Dilleniales</taxon>
        <taxon>Dilleniaceae</taxon>
        <taxon>Dillenia</taxon>
    </lineage>
</organism>
<dbReference type="AlphaFoldDB" id="A0AAN8UWD7"/>